<sequence length="115" mass="12424">MADSDTSEGVERMQLGPAGAAMLQSRSQHVPNSMPRAGAPVAASRSNENPDRLQTFFNSAMERFLKEQRATQGTPGTLCFTFDAGHDVPRVTESLLKVRNVSGTLVVLGKTHQQP</sequence>
<name>W2MJV7_PHYNI</name>
<dbReference type="VEuPathDB" id="FungiDB:PPTG_21765"/>
<proteinExistence type="predicted"/>
<evidence type="ECO:0000313" key="2">
    <source>
        <dbReference type="EMBL" id="ETM35953.1"/>
    </source>
</evidence>
<accession>W2MJV7</accession>
<organism evidence="2">
    <name type="scientific">Phytophthora nicotianae</name>
    <name type="common">Potato buckeye rot agent</name>
    <name type="synonym">Phytophthora parasitica</name>
    <dbReference type="NCBI Taxonomy" id="4792"/>
    <lineage>
        <taxon>Eukaryota</taxon>
        <taxon>Sar</taxon>
        <taxon>Stramenopiles</taxon>
        <taxon>Oomycota</taxon>
        <taxon>Peronosporomycetes</taxon>
        <taxon>Peronosporales</taxon>
        <taxon>Peronosporaceae</taxon>
        <taxon>Phytophthora</taxon>
    </lineage>
</organism>
<dbReference type="Proteomes" id="UP000054532">
    <property type="component" value="Unassembled WGS sequence"/>
</dbReference>
<dbReference type="AlphaFoldDB" id="W2MJV7"/>
<protein>
    <submittedName>
        <fullName evidence="2">Uncharacterized protein</fullName>
    </submittedName>
</protein>
<gene>
    <name evidence="2" type="ORF">L914_17238</name>
</gene>
<evidence type="ECO:0000256" key="1">
    <source>
        <dbReference type="SAM" id="MobiDB-lite"/>
    </source>
</evidence>
<feature type="region of interest" description="Disordered" evidence="1">
    <location>
        <begin position="1"/>
        <end position="49"/>
    </location>
</feature>
<reference evidence="2" key="1">
    <citation type="submission" date="2013-11" db="EMBL/GenBank/DDBJ databases">
        <title>The Genome Sequence of Phytophthora parasitica IAC_01/95.</title>
        <authorList>
            <consortium name="The Broad Institute Genomics Platform"/>
            <person name="Russ C."/>
            <person name="Tyler B."/>
            <person name="Panabieres F."/>
            <person name="Shan W."/>
            <person name="Tripathy S."/>
            <person name="Grunwald N."/>
            <person name="Machado M."/>
            <person name="Johnson C.S."/>
            <person name="Arredondo F."/>
            <person name="Hong C."/>
            <person name="Coffey M."/>
            <person name="Young S.K."/>
            <person name="Zeng Q."/>
            <person name="Gargeya S."/>
            <person name="Fitzgerald M."/>
            <person name="Abouelleil A."/>
            <person name="Alvarado L."/>
            <person name="Chapman S.B."/>
            <person name="Gainer-Dewar J."/>
            <person name="Goldberg J."/>
            <person name="Griggs A."/>
            <person name="Gujja S."/>
            <person name="Hansen M."/>
            <person name="Howarth C."/>
            <person name="Imamovic A."/>
            <person name="Ireland A."/>
            <person name="Larimer J."/>
            <person name="McCowan C."/>
            <person name="Murphy C."/>
            <person name="Pearson M."/>
            <person name="Poon T.W."/>
            <person name="Priest M."/>
            <person name="Roberts A."/>
            <person name="Saif S."/>
            <person name="Shea T."/>
            <person name="Sykes S."/>
            <person name="Wortman J."/>
            <person name="Nusbaum C."/>
            <person name="Birren B."/>
        </authorList>
    </citation>
    <scope>NUCLEOTIDE SEQUENCE [LARGE SCALE GENOMIC DNA]</scope>
    <source>
        <strain evidence="2">IAC_01/95</strain>
    </source>
</reference>
<dbReference type="EMBL" id="KI695390">
    <property type="protein sequence ID" value="ETM35953.1"/>
    <property type="molecule type" value="Genomic_DNA"/>
</dbReference>